<dbReference type="InterPro" id="IPR002477">
    <property type="entry name" value="Peptidoglycan-bd-like"/>
</dbReference>
<gene>
    <name evidence="10" type="ORF">GCM10007049_21210</name>
</gene>
<keyword evidence="11" id="KW-1185">Reference proteome</keyword>
<dbReference type="Proteomes" id="UP000619457">
    <property type="component" value="Unassembled WGS sequence"/>
</dbReference>
<name>A0A918UQV6_9BACT</name>
<dbReference type="Gene3D" id="1.10.101.10">
    <property type="entry name" value="PGBD-like superfamily/PGBD"/>
    <property type="match status" value="1"/>
</dbReference>
<reference evidence="10" key="1">
    <citation type="journal article" date="2014" name="Int. J. Syst. Evol. Microbiol.">
        <title>Complete genome sequence of Corynebacterium casei LMG S-19264T (=DSM 44701T), isolated from a smear-ripened cheese.</title>
        <authorList>
            <consortium name="US DOE Joint Genome Institute (JGI-PGF)"/>
            <person name="Walter F."/>
            <person name="Albersmeier A."/>
            <person name="Kalinowski J."/>
            <person name="Ruckert C."/>
        </authorList>
    </citation>
    <scope>NUCLEOTIDE SEQUENCE</scope>
    <source>
        <strain evidence="10">KCTC 12368</strain>
    </source>
</reference>
<evidence type="ECO:0000256" key="6">
    <source>
        <dbReference type="ARBA" id="ARBA00023316"/>
    </source>
</evidence>
<dbReference type="InterPro" id="IPR052905">
    <property type="entry name" value="LD-transpeptidase_YkuD-like"/>
</dbReference>
<dbReference type="GO" id="GO:0004180">
    <property type="term" value="F:carboxypeptidase activity"/>
    <property type="evidence" value="ECO:0007669"/>
    <property type="project" value="UniProtKB-ARBA"/>
</dbReference>
<evidence type="ECO:0000256" key="1">
    <source>
        <dbReference type="ARBA" id="ARBA00004752"/>
    </source>
</evidence>
<feature type="active site" description="Nucleophile" evidence="7">
    <location>
        <position position="471"/>
    </location>
</feature>
<dbReference type="InterPro" id="IPR045380">
    <property type="entry name" value="LD_TPept_scaffold_dom"/>
</dbReference>
<evidence type="ECO:0000313" key="10">
    <source>
        <dbReference type="EMBL" id="GGZ28059.1"/>
    </source>
</evidence>
<dbReference type="AlphaFoldDB" id="A0A918UQV6"/>
<feature type="domain" description="L,D-TPase catalytic" evidence="9">
    <location>
        <begin position="318"/>
        <end position="509"/>
    </location>
</feature>
<dbReference type="PANTHER" id="PTHR41533:SF2">
    <property type="entry name" value="BLR7131 PROTEIN"/>
    <property type="match status" value="1"/>
</dbReference>
<dbReference type="PROSITE" id="PS52029">
    <property type="entry name" value="LD_TPASE"/>
    <property type="match status" value="1"/>
</dbReference>
<accession>A0A918UQV6</accession>
<keyword evidence="5 7" id="KW-0573">Peptidoglycan synthesis</keyword>
<evidence type="ECO:0000256" key="8">
    <source>
        <dbReference type="SAM" id="SignalP"/>
    </source>
</evidence>
<feature type="chain" id="PRO_5036758325" evidence="8">
    <location>
        <begin position="20"/>
        <end position="563"/>
    </location>
</feature>
<comment type="pathway">
    <text evidence="1 7">Cell wall biogenesis; peptidoglycan biosynthesis.</text>
</comment>
<keyword evidence="6 7" id="KW-0961">Cell wall biogenesis/degradation</keyword>
<sequence>MKSLLLFLFIALFSWQSYAQDSQEENSVPAELRRILESFDASQTIQIGEQDVLEPQRIVDFYTQGDFVPVWTEQGKLHPAAKEVLEAIEDSKWDGLIPQEYHLEVMTKAVELIHSSEKELTALHQAYLDIIFTDAYFALASDLYFGKVSQEALKTGWRIQTKEEKIDIGEVMKEALETGDVKSSIQKFWPRYQVYRNMRNTIKDLSAKADIDSLSWKSVSGKLLKVGDQNKLIPEIRQRLAYWGDYSGTDLSPEMLTYDSTLREAVIRFQARNGLDADGVMGKDTYEALSEGPGKLVKKAAANLERLRWLPDTVIQDRFVMVNIANFHLDFLRDNGMDTLYSSRVIVGKEYHSTPVFNGEMAYLVLSPTWTVPSSIIRNEMVPKAKKDPSYLSRNHLNILTYQGKAVSAESIDWATVTPKTFPYMIRQSPGVFNSLGQIKFIFPNQYHVYIHDTPAKSLFDKGVRAFSHGCIRLENPQGLAEKILENDSKWTPEKIHAGMNAGKETTVMLKEKIPVVLIYLTFWTDSVGNMYNRKDIYERDKEIEMAMFSDEVFLQNYKLKDK</sequence>
<dbReference type="InterPro" id="IPR036365">
    <property type="entry name" value="PGBD-like_sf"/>
</dbReference>
<dbReference type="SUPFAM" id="SSF141523">
    <property type="entry name" value="L,D-transpeptidase catalytic domain-like"/>
    <property type="match status" value="1"/>
</dbReference>
<feature type="active site" description="Proton donor/acceptor" evidence="7">
    <location>
        <position position="452"/>
    </location>
</feature>
<proteinExistence type="inferred from homology"/>
<organism evidence="10 11">
    <name type="scientific">Echinicola pacifica</name>
    <dbReference type="NCBI Taxonomy" id="346377"/>
    <lineage>
        <taxon>Bacteria</taxon>
        <taxon>Pseudomonadati</taxon>
        <taxon>Bacteroidota</taxon>
        <taxon>Cytophagia</taxon>
        <taxon>Cytophagales</taxon>
        <taxon>Cyclobacteriaceae</taxon>
        <taxon>Echinicola</taxon>
    </lineage>
</organism>
<dbReference type="Pfam" id="PF03734">
    <property type="entry name" value="YkuD"/>
    <property type="match status" value="1"/>
</dbReference>
<reference evidence="10" key="2">
    <citation type="submission" date="2020-09" db="EMBL/GenBank/DDBJ databases">
        <authorList>
            <person name="Sun Q."/>
            <person name="Kim S."/>
        </authorList>
    </citation>
    <scope>NUCLEOTIDE SEQUENCE</scope>
    <source>
        <strain evidence="10">KCTC 12368</strain>
    </source>
</reference>
<evidence type="ECO:0000256" key="7">
    <source>
        <dbReference type="PROSITE-ProRule" id="PRU01373"/>
    </source>
</evidence>
<evidence type="ECO:0000256" key="3">
    <source>
        <dbReference type="ARBA" id="ARBA00022679"/>
    </source>
</evidence>
<feature type="signal peptide" evidence="8">
    <location>
        <begin position="1"/>
        <end position="19"/>
    </location>
</feature>
<dbReference type="InterPro" id="IPR036366">
    <property type="entry name" value="PGBDSf"/>
</dbReference>
<evidence type="ECO:0000259" key="9">
    <source>
        <dbReference type="PROSITE" id="PS52029"/>
    </source>
</evidence>
<dbReference type="GO" id="GO:0016740">
    <property type="term" value="F:transferase activity"/>
    <property type="evidence" value="ECO:0007669"/>
    <property type="project" value="UniProtKB-KW"/>
</dbReference>
<dbReference type="InterPro" id="IPR038063">
    <property type="entry name" value="Transpep_catalytic_dom"/>
</dbReference>
<comment type="similarity">
    <text evidence="2">Belongs to the YkuD family.</text>
</comment>
<dbReference type="CDD" id="cd16913">
    <property type="entry name" value="YkuD_like"/>
    <property type="match status" value="1"/>
</dbReference>
<comment type="caution">
    <text evidence="10">The sequence shown here is derived from an EMBL/GenBank/DDBJ whole genome shotgun (WGS) entry which is preliminary data.</text>
</comment>
<keyword evidence="8" id="KW-0732">Signal</keyword>
<dbReference type="Gene3D" id="2.40.440.10">
    <property type="entry name" value="L,D-transpeptidase catalytic domain-like"/>
    <property type="match status" value="1"/>
</dbReference>
<dbReference type="EMBL" id="BMWX01000003">
    <property type="protein sequence ID" value="GGZ28059.1"/>
    <property type="molecule type" value="Genomic_DNA"/>
</dbReference>
<keyword evidence="4 7" id="KW-0133">Cell shape</keyword>
<dbReference type="RefSeq" id="WP_018472966.1">
    <property type="nucleotide sequence ID" value="NZ_BMWX01000003.1"/>
</dbReference>
<protein>
    <submittedName>
        <fullName evidence="10">Peptidoglycan-binding protein</fullName>
    </submittedName>
</protein>
<evidence type="ECO:0000256" key="4">
    <source>
        <dbReference type="ARBA" id="ARBA00022960"/>
    </source>
</evidence>
<dbReference type="GO" id="GO:0071555">
    <property type="term" value="P:cell wall organization"/>
    <property type="evidence" value="ECO:0007669"/>
    <property type="project" value="UniProtKB-UniRule"/>
</dbReference>
<dbReference type="GO" id="GO:0009252">
    <property type="term" value="P:peptidoglycan biosynthetic process"/>
    <property type="evidence" value="ECO:0007669"/>
    <property type="project" value="UniProtKB-KW"/>
</dbReference>
<dbReference type="PANTHER" id="PTHR41533">
    <property type="entry name" value="L,D-TRANSPEPTIDASE HI_1667-RELATED"/>
    <property type="match status" value="1"/>
</dbReference>
<keyword evidence="3" id="KW-0808">Transferase</keyword>
<dbReference type="Pfam" id="PF20142">
    <property type="entry name" value="Scaffold"/>
    <property type="match status" value="1"/>
</dbReference>
<dbReference type="SUPFAM" id="SSF47090">
    <property type="entry name" value="PGBD-like"/>
    <property type="match status" value="1"/>
</dbReference>
<dbReference type="InterPro" id="IPR005490">
    <property type="entry name" value="LD_TPept_cat_dom"/>
</dbReference>
<evidence type="ECO:0000313" key="11">
    <source>
        <dbReference type="Proteomes" id="UP000619457"/>
    </source>
</evidence>
<dbReference type="GO" id="GO:0008360">
    <property type="term" value="P:regulation of cell shape"/>
    <property type="evidence" value="ECO:0007669"/>
    <property type="project" value="UniProtKB-UniRule"/>
</dbReference>
<evidence type="ECO:0000256" key="5">
    <source>
        <dbReference type="ARBA" id="ARBA00022984"/>
    </source>
</evidence>
<dbReference type="Pfam" id="PF01471">
    <property type="entry name" value="PG_binding_1"/>
    <property type="match status" value="1"/>
</dbReference>
<evidence type="ECO:0000256" key="2">
    <source>
        <dbReference type="ARBA" id="ARBA00005992"/>
    </source>
</evidence>